<accession>A0A2P8D2R9</accession>
<dbReference type="RefSeq" id="WP_106523368.1">
    <property type="nucleotide sequence ID" value="NZ_PYGD01000005.1"/>
</dbReference>
<reference evidence="2 3" key="1">
    <citation type="submission" date="2018-03" db="EMBL/GenBank/DDBJ databases">
        <title>Genomic Encyclopedia of Type Strains, Phase III (KMG-III): the genomes of soil and plant-associated and newly described type strains.</title>
        <authorList>
            <person name="Whitman W."/>
        </authorList>
    </citation>
    <scope>NUCLEOTIDE SEQUENCE [LARGE SCALE GENOMIC DNA]</scope>
    <source>
        <strain evidence="2 3">CGMCC 1.12700</strain>
    </source>
</reference>
<gene>
    <name evidence="2" type="ORF">B0I18_10549</name>
</gene>
<feature type="transmembrane region" description="Helical" evidence="1">
    <location>
        <begin position="74"/>
        <end position="94"/>
    </location>
</feature>
<name>A0A2P8D2R9_9BACT</name>
<feature type="transmembrane region" description="Helical" evidence="1">
    <location>
        <begin position="125"/>
        <end position="146"/>
    </location>
</feature>
<feature type="transmembrane region" description="Helical" evidence="1">
    <location>
        <begin position="152"/>
        <end position="172"/>
    </location>
</feature>
<keyword evidence="1" id="KW-1133">Transmembrane helix</keyword>
<protein>
    <submittedName>
        <fullName evidence="2">Uncharacterized protein</fullName>
    </submittedName>
</protein>
<dbReference type="EMBL" id="PYGD01000005">
    <property type="protein sequence ID" value="PSK91466.1"/>
    <property type="molecule type" value="Genomic_DNA"/>
</dbReference>
<dbReference type="OrthoDB" id="661986at2"/>
<keyword evidence="1" id="KW-0812">Transmembrane</keyword>
<evidence type="ECO:0000313" key="3">
    <source>
        <dbReference type="Proteomes" id="UP000240572"/>
    </source>
</evidence>
<organism evidence="2 3">
    <name type="scientific">Taibaiella chishuiensis</name>
    <dbReference type="NCBI Taxonomy" id="1434707"/>
    <lineage>
        <taxon>Bacteria</taxon>
        <taxon>Pseudomonadati</taxon>
        <taxon>Bacteroidota</taxon>
        <taxon>Chitinophagia</taxon>
        <taxon>Chitinophagales</taxon>
        <taxon>Chitinophagaceae</taxon>
        <taxon>Taibaiella</taxon>
    </lineage>
</organism>
<comment type="caution">
    <text evidence="2">The sequence shown here is derived from an EMBL/GenBank/DDBJ whole genome shotgun (WGS) entry which is preliminary data.</text>
</comment>
<dbReference type="Proteomes" id="UP000240572">
    <property type="component" value="Unassembled WGS sequence"/>
</dbReference>
<feature type="transmembrane region" description="Helical" evidence="1">
    <location>
        <begin position="35"/>
        <end position="54"/>
    </location>
</feature>
<evidence type="ECO:0000313" key="2">
    <source>
        <dbReference type="EMBL" id="PSK91466.1"/>
    </source>
</evidence>
<evidence type="ECO:0000256" key="1">
    <source>
        <dbReference type="SAM" id="Phobius"/>
    </source>
</evidence>
<sequence length="190" mass="21692">MNKIEDNIQEVTLWNVPLPAPAEVMVLDRRTWKRFVWKNICIYAATNVFFNSVVPYHSFEQPEAVSLFQGTYCIARFLLPLAFFIPLLVTIDTSNKIRTLFRKKVAGFSLPEQFRFKQFLWKQSLLNACLTFLLTLCVMAVLQFAMPAGYTYNGFWVSGLMGIYAGAVALYFMHRTIGQLRAAAVIRVGG</sequence>
<proteinExistence type="predicted"/>
<keyword evidence="1" id="KW-0472">Membrane</keyword>
<dbReference type="AlphaFoldDB" id="A0A2P8D2R9"/>
<keyword evidence="3" id="KW-1185">Reference proteome</keyword>